<dbReference type="RefSeq" id="WP_108370370.1">
    <property type="nucleotide sequence ID" value="NZ_CP028811.1"/>
</dbReference>
<name>A0A2S0RDN0_9FLAO</name>
<dbReference type="OrthoDB" id="9794601at2"/>
<evidence type="ECO:0000313" key="4">
    <source>
        <dbReference type="Proteomes" id="UP000244193"/>
    </source>
</evidence>
<dbReference type="EMBL" id="CP028811">
    <property type="protein sequence ID" value="AWA29786.1"/>
    <property type="molecule type" value="Genomic_DNA"/>
</dbReference>
<dbReference type="AlphaFoldDB" id="A0A2S0RDN0"/>
<dbReference type="Proteomes" id="UP000244193">
    <property type="component" value="Chromosome"/>
</dbReference>
<sequence>MITFSRLEKKGNLGNQLFQIASVMGIAKNNGQEFSFPKWSYGKYFQKQLPVNKEDTFNYFKEPCFEFRELKFDGGNYDLDGWFQSERYFDIAATRRYFSFKEDFVEGLKQKMQSALSSQTILISIRRGDFVDHPDYFQLPSGYYLNALNEHFPDWRQYSLIIMSDDPEYCKFHFGFLSNVYFTAGFSAVEQLGVAALCDHFIISNSTFSWWCAWLGEKEHSKIIRPLHYFTPAKRAIDDDRDYFPQRWVPFDHTGRKMSLRNAVICLEKRDPLLRDYLLANFEIGTQHIYEFPAKPLVHGGKWIFINDAVPPPLAVYTAVDDQDAGSIFLQKGALLNISRSLDACVLVKQHDFGIFSSQLRDVESTEPQIIFSCVPGYDEDVRNWSFAAIGKSGSQHYKIFYTYAGKIKGFPECIYYLAKQKKKALFVLKQFVKWLIRYRKK</sequence>
<evidence type="ECO:0000256" key="2">
    <source>
        <dbReference type="ARBA" id="ARBA00022679"/>
    </source>
</evidence>
<dbReference type="GO" id="GO:0005975">
    <property type="term" value="P:carbohydrate metabolic process"/>
    <property type="evidence" value="ECO:0007669"/>
    <property type="project" value="InterPro"/>
</dbReference>
<dbReference type="Pfam" id="PF01531">
    <property type="entry name" value="Glyco_transf_11"/>
    <property type="match status" value="1"/>
</dbReference>
<keyword evidence="1" id="KW-0328">Glycosyltransferase</keyword>
<dbReference type="PANTHER" id="PTHR11927:SF9">
    <property type="entry name" value="L-FUCOSYLTRANSFERASE"/>
    <property type="match status" value="1"/>
</dbReference>
<evidence type="ECO:0008006" key="5">
    <source>
        <dbReference type="Google" id="ProtNLM"/>
    </source>
</evidence>
<accession>A0A2S0RDN0</accession>
<dbReference type="CDD" id="cd11301">
    <property type="entry name" value="Fut1_Fut2_like"/>
    <property type="match status" value="1"/>
</dbReference>
<keyword evidence="4" id="KW-1185">Reference proteome</keyword>
<gene>
    <name evidence="3" type="ORF">HYN48_06680</name>
</gene>
<organism evidence="3 4">
    <name type="scientific">Flavobacterium magnum</name>
    <dbReference type="NCBI Taxonomy" id="2162713"/>
    <lineage>
        <taxon>Bacteria</taxon>
        <taxon>Pseudomonadati</taxon>
        <taxon>Bacteroidota</taxon>
        <taxon>Flavobacteriia</taxon>
        <taxon>Flavobacteriales</taxon>
        <taxon>Flavobacteriaceae</taxon>
        <taxon>Flavobacterium</taxon>
    </lineage>
</organism>
<dbReference type="GO" id="GO:0008107">
    <property type="term" value="F:galactoside 2-alpha-L-fucosyltransferase activity"/>
    <property type="evidence" value="ECO:0007669"/>
    <property type="project" value="InterPro"/>
</dbReference>
<protein>
    <recommendedName>
        <fullName evidence="5">Alpha-1,2-fucosyltransferase</fullName>
    </recommendedName>
</protein>
<dbReference type="GO" id="GO:0016020">
    <property type="term" value="C:membrane"/>
    <property type="evidence" value="ECO:0007669"/>
    <property type="project" value="InterPro"/>
</dbReference>
<evidence type="ECO:0000256" key="1">
    <source>
        <dbReference type="ARBA" id="ARBA00022676"/>
    </source>
</evidence>
<dbReference type="PANTHER" id="PTHR11927">
    <property type="entry name" value="GALACTOSIDE 2-L-FUCOSYLTRANSFERASE"/>
    <property type="match status" value="1"/>
</dbReference>
<keyword evidence="2" id="KW-0808">Transferase</keyword>
<reference evidence="3 4" key="1">
    <citation type="submission" date="2018-04" db="EMBL/GenBank/DDBJ databases">
        <title>Genome sequencing of Flavobacterium sp. HYN0048.</title>
        <authorList>
            <person name="Yi H."/>
            <person name="Baek C."/>
        </authorList>
    </citation>
    <scope>NUCLEOTIDE SEQUENCE [LARGE SCALE GENOMIC DNA]</scope>
    <source>
        <strain evidence="3 4">HYN0048</strain>
    </source>
</reference>
<evidence type="ECO:0000313" key="3">
    <source>
        <dbReference type="EMBL" id="AWA29786.1"/>
    </source>
</evidence>
<dbReference type="InterPro" id="IPR002516">
    <property type="entry name" value="Glyco_trans_11"/>
</dbReference>
<proteinExistence type="predicted"/>
<dbReference type="KEGG" id="fmg:HYN48_06680"/>